<keyword evidence="2" id="KW-1185">Reference proteome</keyword>
<comment type="caution">
    <text evidence="1">The sequence shown here is derived from an EMBL/GenBank/DDBJ whole genome shotgun (WGS) entry which is preliminary data.</text>
</comment>
<dbReference type="AlphaFoldDB" id="A0A844YYW6"/>
<reference evidence="1 2" key="1">
    <citation type="submission" date="2019-12" db="EMBL/GenBank/DDBJ databases">
        <title>Genomic-based taxomic classification of the family Erythrobacteraceae.</title>
        <authorList>
            <person name="Xu L."/>
        </authorList>
    </citation>
    <scope>NUCLEOTIDE SEQUENCE [LARGE SCALE GENOMIC DNA]</scope>
    <source>
        <strain evidence="1 2">M0322</strain>
    </source>
</reference>
<evidence type="ECO:0000313" key="1">
    <source>
        <dbReference type="EMBL" id="MXO72362.1"/>
    </source>
</evidence>
<gene>
    <name evidence="1" type="ORF">GRI99_12060</name>
</gene>
<evidence type="ECO:0000313" key="2">
    <source>
        <dbReference type="Proteomes" id="UP000466966"/>
    </source>
</evidence>
<name>A0A844YYW6_9SPHN</name>
<dbReference type="EMBL" id="WTYV01000004">
    <property type="protein sequence ID" value="MXO72362.1"/>
    <property type="molecule type" value="Genomic_DNA"/>
</dbReference>
<dbReference type="Proteomes" id="UP000466966">
    <property type="component" value="Unassembled WGS sequence"/>
</dbReference>
<dbReference type="OrthoDB" id="7067985at2"/>
<sequence length="86" mass="9971">MERLKSMSSWTVLEFVTPRGKAARNHPIAWEQTSRPKGFAHLPEQLRDSPAFQFTLTANAHGRVHGLLIDDTFHVVWLDHDHRLYP</sequence>
<protein>
    <submittedName>
        <fullName evidence="1">Uncharacterized protein</fullName>
    </submittedName>
</protein>
<accession>A0A844YYW6</accession>
<proteinExistence type="predicted"/>
<organism evidence="1 2">
    <name type="scientific">Alteraurantiacibacter buctensis</name>
    <dbReference type="NCBI Taxonomy" id="1503981"/>
    <lineage>
        <taxon>Bacteria</taxon>
        <taxon>Pseudomonadati</taxon>
        <taxon>Pseudomonadota</taxon>
        <taxon>Alphaproteobacteria</taxon>
        <taxon>Sphingomonadales</taxon>
        <taxon>Erythrobacteraceae</taxon>
        <taxon>Alteraurantiacibacter</taxon>
    </lineage>
</organism>